<evidence type="ECO:0000256" key="5">
    <source>
        <dbReference type="ARBA" id="ARBA00022759"/>
    </source>
</evidence>
<dbReference type="PROSITE" id="PS01070">
    <property type="entry name" value="NUCLEASE_NON_SPEC"/>
    <property type="match status" value="1"/>
</dbReference>
<dbReference type="AlphaFoldDB" id="A0A1M7M6J8"/>
<dbReference type="CDD" id="cd00091">
    <property type="entry name" value="NUC"/>
    <property type="match status" value="1"/>
</dbReference>
<keyword evidence="11" id="KW-1133">Transmembrane helix</keyword>
<evidence type="ECO:0000256" key="9">
    <source>
        <dbReference type="PIRSR" id="PIRSR640255-2"/>
    </source>
</evidence>
<dbReference type="GO" id="GO:0016787">
    <property type="term" value="F:hydrolase activity"/>
    <property type="evidence" value="ECO:0007669"/>
    <property type="project" value="UniProtKB-KW"/>
</dbReference>
<accession>A0A1M7M6J8</accession>
<keyword evidence="4 9" id="KW-0479">Metal-binding</keyword>
<dbReference type="GO" id="GO:0046872">
    <property type="term" value="F:metal ion binding"/>
    <property type="evidence" value="ECO:0007669"/>
    <property type="project" value="UniProtKB-KW"/>
</dbReference>
<dbReference type="InterPro" id="IPR001604">
    <property type="entry name" value="Endo_G_ENPP1-like_dom"/>
</dbReference>
<evidence type="ECO:0000259" key="13">
    <source>
        <dbReference type="SMART" id="SM00892"/>
    </source>
</evidence>
<sequence length="320" mass="37564">MTKQHKIKSKRRNTSNKNIFLFYFCFLLLAIFLAFQARKEWKKNAERFHSDKQAEAWYIEPSPDERAPEQLHSHRKKSNSLPHLFLDSVYVQTLLLPQCSKEKELQVIHHEFFSLAYDESTEQAAWVSYRLNAQLLSVKYERTDNFKDDPRIESGSAQPDDYRHSGYDRGHLAPAADFSHSLEAMRSSFLMSNISPQRPGFNRGIWKKLEEQVRSWTREYGYLLVITGPLFEEEAARVFIGKNEVRVPDYFFKVIFDIQGPPYKMLAFLLKNEKSGRPLLDHVVSVDSLEQFSGIDFFETLPDSLEIALENEIDYDIWFE</sequence>
<dbReference type="InterPro" id="IPR018524">
    <property type="entry name" value="DNA/RNA_endonuclease_AS"/>
</dbReference>
<keyword evidence="6 10" id="KW-0378">Hydrolase</keyword>
<dbReference type="SUPFAM" id="SSF54060">
    <property type="entry name" value="His-Me finger endonucleases"/>
    <property type="match status" value="1"/>
</dbReference>
<evidence type="ECO:0000256" key="1">
    <source>
        <dbReference type="ARBA" id="ARBA00001946"/>
    </source>
</evidence>
<comment type="similarity">
    <text evidence="2 10">Belongs to the DNA/RNA non-specific endonuclease family.</text>
</comment>
<evidence type="ECO:0000256" key="11">
    <source>
        <dbReference type="SAM" id="Phobius"/>
    </source>
</evidence>
<gene>
    <name evidence="14" type="ORF">SAMN04488057_104126</name>
</gene>
<organism evidence="14 15">
    <name type="scientific">Cyclobacterium lianum</name>
    <dbReference type="NCBI Taxonomy" id="388280"/>
    <lineage>
        <taxon>Bacteria</taxon>
        <taxon>Pseudomonadati</taxon>
        <taxon>Bacteroidota</taxon>
        <taxon>Cytophagia</taxon>
        <taxon>Cytophagales</taxon>
        <taxon>Cyclobacteriaceae</taxon>
        <taxon>Cyclobacterium</taxon>
    </lineage>
</organism>
<feature type="transmembrane region" description="Helical" evidence="11">
    <location>
        <begin position="20"/>
        <end position="37"/>
    </location>
</feature>
<evidence type="ECO:0000256" key="6">
    <source>
        <dbReference type="ARBA" id="ARBA00022801"/>
    </source>
</evidence>
<feature type="active site" description="Proton acceptor" evidence="8">
    <location>
        <position position="171"/>
    </location>
</feature>
<keyword evidence="5 10" id="KW-0255">Endonuclease</keyword>
<keyword evidence="7" id="KW-0460">Magnesium</keyword>
<evidence type="ECO:0000256" key="10">
    <source>
        <dbReference type="RuleBase" id="RU366055"/>
    </source>
</evidence>
<dbReference type="STRING" id="388280.SAMN04488057_104126"/>
<dbReference type="InterPro" id="IPR044925">
    <property type="entry name" value="His-Me_finger_sf"/>
</dbReference>
<dbReference type="EMBL" id="FRCY01000004">
    <property type="protein sequence ID" value="SHM86265.1"/>
    <property type="molecule type" value="Genomic_DNA"/>
</dbReference>
<dbReference type="Pfam" id="PF01223">
    <property type="entry name" value="Endonuclease_NS"/>
    <property type="match status" value="1"/>
</dbReference>
<dbReference type="SMART" id="SM00892">
    <property type="entry name" value="Endonuclease_NS"/>
    <property type="match status" value="1"/>
</dbReference>
<dbReference type="GO" id="GO:0004519">
    <property type="term" value="F:endonuclease activity"/>
    <property type="evidence" value="ECO:0007669"/>
    <property type="project" value="UniProtKB-UniRule"/>
</dbReference>
<dbReference type="EC" id="3.1.30.-" evidence="10"/>
<evidence type="ECO:0000256" key="4">
    <source>
        <dbReference type="ARBA" id="ARBA00022723"/>
    </source>
</evidence>
<keyword evidence="3 10" id="KW-0540">Nuclease</keyword>
<dbReference type="OrthoDB" id="9811262at2"/>
<dbReference type="GO" id="GO:0003676">
    <property type="term" value="F:nucleic acid binding"/>
    <property type="evidence" value="ECO:0007669"/>
    <property type="project" value="InterPro"/>
</dbReference>
<feature type="domain" description="DNA/RNA non-specific endonuclease/pyrophosphatase/phosphodiesterase" evidence="13">
    <location>
        <begin position="109"/>
        <end position="304"/>
    </location>
</feature>
<protein>
    <recommendedName>
        <fullName evidence="10">Endonuclease</fullName>
        <ecNumber evidence="10">3.1.30.-</ecNumber>
    </recommendedName>
</protein>
<feature type="domain" description="ENPP1-3/EXOG-like endonuclease/phosphodiesterase" evidence="12">
    <location>
        <begin position="110"/>
        <end position="304"/>
    </location>
</feature>
<keyword evidence="11" id="KW-0812">Transmembrane</keyword>
<evidence type="ECO:0000256" key="2">
    <source>
        <dbReference type="ARBA" id="ARBA00010052"/>
    </source>
</evidence>
<comment type="cofactor">
    <cofactor evidence="1 10">
        <name>Mg(2+)</name>
        <dbReference type="ChEBI" id="CHEBI:18420"/>
    </cofactor>
</comment>
<dbReference type="PANTHER" id="PTHR13966">
    <property type="entry name" value="ENDONUCLEASE RELATED"/>
    <property type="match status" value="1"/>
</dbReference>
<dbReference type="Proteomes" id="UP000184513">
    <property type="component" value="Unassembled WGS sequence"/>
</dbReference>
<feature type="binding site" evidence="9">
    <location>
        <position position="202"/>
    </location>
    <ligand>
        <name>Mg(2+)</name>
        <dbReference type="ChEBI" id="CHEBI:18420"/>
        <note>catalytic</note>
    </ligand>
</feature>
<keyword evidence="15" id="KW-1185">Reference proteome</keyword>
<evidence type="ECO:0000259" key="12">
    <source>
        <dbReference type="SMART" id="SM00477"/>
    </source>
</evidence>
<dbReference type="SMART" id="SM00477">
    <property type="entry name" value="NUC"/>
    <property type="match status" value="1"/>
</dbReference>
<proteinExistence type="inferred from homology"/>
<name>A0A1M7M6J8_9BACT</name>
<reference evidence="14 15" key="1">
    <citation type="submission" date="2016-11" db="EMBL/GenBank/DDBJ databases">
        <authorList>
            <person name="Jaros S."/>
            <person name="Januszkiewicz K."/>
            <person name="Wedrychowicz H."/>
        </authorList>
    </citation>
    <scope>NUCLEOTIDE SEQUENCE [LARGE SCALE GENOMIC DNA]</scope>
    <source>
        <strain evidence="14 15">CGMCC 1.6102</strain>
    </source>
</reference>
<evidence type="ECO:0000256" key="8">
    <source>
        <dbReference type="PIRSR" id="PIRSR640255-1"/>
    </source>
</evidence>
<evidence type="ECO:0000313" key="14">
    <source>
        <dbReference type="EMBL" id="SHM86265.1"/>
    </source>
</evidence>
<dbReference type="InterPro" id="IPR020821">
    <property type="entry name" value="ENPP1-3/EXOG-like_nuc-like"/>
</dbReference>
<dbReference type="InterPro" id="IPR040255">
    <property type="entry name" value="Non-specific_endonuclease"/>
</dbReference>
<dbReference type="Gene3D" id="3.40.570.10">
    <property type="entry name" value="Extracellular Endonuclease, subunit A"/>
    <property type="match status" value="1"/>
</dbReference>
<evidence type="ECO:0000256" key="3">
    <source>
        <dbReference type="ARBA" id="ARBA00022722"/>
    </source>
</evidence>
<evidence type="ECO:0000256" key="7">
    <source>
        <dbReference type="ARBA" id="ARBA00022842"/>
    </source>
</evidence>
<dbReference type="InterPro" id="IPR044929">
    <property type="entry name" value="DNA/RNA_non-sp_Endonuclease_sf"/>
</dbReference>
<evidence type="ECO:0000313" key="15">
    <source>
        <dbReference type="Proteomes" id="UP000184513"/>
    </source>
</evidence>
<dbReference type="PANTHER" id="PTHR13966:SF5">
    <property type="entry name" value="ENDONUCLEASE G, MITOCHONDRIAL"/>
    <property type="match status" value="1"/>
</dbReference>
<keyword evidence="11" id="KW-0472">Membrane</keyword>